<evidence type="ECO:0008006" key="3">
    <source>
        <dbReference type="Google" id="ProtNLM"/>
    </source>
</evidence>
<dbReference type="InterPro" id="IPR023198">
    <property type="entry name" value="PGP-like_dom2"/>
</dbReference>
<dbReference type="PANTHER" id="PTHR43885">
    <property type="entry name" value="HALOACID DEHALOGENASE-LIKE HYDROLASE"/>
    <property type="match status" value="1"/>
</dbReference>
<dbReference type="InterPro" id="IPR036412">
    <property type="entry name" value="HAD-like_sf"/>
</dbReference>
<keyword evidence="2" id="KW-1185">Reference proteome</keyword>
<dbReference type="Pfam" id="PF00702">
    <property type="entry name" value="Hydrolase"/>
    <property type="match status" value="1"/>
</dbReference>
<evidence type="ECO:0000313" key="1">
    <source>
        <dbReference type="EMBL" id="CAK9197564.1"/>
    </source>
</evidence>
<name>A0ABP0TMD0_9BRYO</name>
<dbReference type="SUPFAM" id="SSF56784">
    <property type="entry name" value="HAD-like"/>
    <property type="match status" value="1"/>
</dbReference>
<protein>
    <recommendedName>
        <fullName evidence="3">Haloacid dehalogenase-like hydrolase</fullName>
    </recommendedName>
</protein>
<sequence length="247" mass="26698">MARRVLITFDVDGTLMQSTGPRSNSLHKRAFSAAFLQVFGVEGSIDVITHHGSTDPLIILNTLEYYGIPQETAAPKLPELKAKMVEYAKQHSSEVGEGLEILPGVLPLLDALSRRNDVIIGLVTGNLEEIGWLKMEALGIRQFFSVPNFGGFGSDDSNRGELVKIAACRAEQSFPGGFRLHAHVGDTPNDIQAAEYGGAVAIGVCTGIFSREVLHEASHKEKPAIILENLTNIQNFLSVCGLPEGDF</sequence>
<dbReference type="PANTHER" id="PTHR43885:SF1">
    <property type="entry name" value="SUPERFAMILY HYDROLASE, PUTATIVE (AFU_ORTHOLOGUE AFUA_4G13290)-RELATED"/>
    <property type="match status" value="1"/>
</dbReference>
<dbReference type="Proteomes" id="UP001497512">
    <property type="component" value="Chromosome 11"/>
</dbReference>
<gene>
    <name evidence="1" type="ORF">CSSPTR1EN2_LOCUS4037</name>
</gene>
<dbReference type="Gene3D" id="1.10.150.240">
    <property type="entry name" value="Putative phosphatase, domain 2"/>
    <property type="match status" value="1"/>
</dbReference>
<evidence type="ECO:0000313" key="2">
    <source>
        <dbReference type="Proteomes" id="UP001497512"/>
    </source>
</evidence>
<dbReference type="InterPro" id="IPR023214">
    <property type="entry name" value="HAD_sf"/>
</dbReference>
<dbReference type="Gene3D" id="3.40.50.1000">
    <property type="entry name" value="HAD superfamily/HAD-like"/>
    <property type="match status" value="1"/>
</dbReference>
<organism evidence="1 2">
    <name type="scientific">Sphagnum troendelagicum</name>
    <dbReference type="NCBI Taxonomy" id="128251"/>
    <lineage>
        <taxon>Eukaryota</taxon>
        <taxon>Viridiplantae</taxon>
        <taxon>Streptophyta</taxon>
        <taxon>Embryophyta</taxon>
        <taxon>Bryophyta</taxon>
        <taxon>Sphagnophytina</taxon>
        <taxon>Sphagnopsida</taxon>
        <taxon>Sphagnales</taxon>
        <taxon>Sphagnaceae</taxon>
        <taxon>Sphagnum</taxon>
    </lineage>
</organism>
<reference evidence="1" key="1">
    <citation type="submission" date="2024-02" db="EMBL/GenBank/DDBJ databases">
        <authorList>
            <consortium name="ELIXIR-Norway"/>
            <consortium name="Elixir Norway"/>
        </authorList>
    </citation>
    <scope>NUCLEOTIDE SEQUENCE</scope>
</reference>
<proteinExistence type="predicted"/>
<dbReference type="EMBL" id="OZ019903">
    <property type="protein sequence ID" value="CAK9197564.1"/>
    <property type="molecule type" value="Genomic_DNA"/>
</dbReference>
<accession>A0ABP0TMD0</accession>